<comment type="similarity">
    <text evidence="2">Belongs to the fatty acid desaturase type 1 family. AlkB subfamily.</text>
</comment>
<keyword evidence="3" id="KW-0813">Transport</keyword>
<keyword evidence="6 14" id="KW-0812">Transmembrane</keyword>
<feature type="transmembrane region" description="Helical" evidence="14">
    <location>
        <begin position="323"/>
        <end position="340"/>
    </location>
</feature>
<evidence type="ECO:0000256" key="8">
    <source>
        <dbReference type="ARBA" id="ARBA00022982"/>
    </source>
</evidence>
<dbReference type="InterPro" id="IPR005804">
    <property type="entry name" value="FA_desaturase_dom"/>
</dbReference>
<evidence type="ECO:0000256" key="10">
    <source>
        <dbReference type="ARBA" id="ARBA00023002"/>
    </source>
</evidence>
<feature type="transmembrane region" description="Helical" evidence="14">
    <location>
        <begin position="182"/>
        <end position="203"/>
    </location>
</feature>
<feature type="transmembrane region" description="Helical" evidence="14">
    <location>
        <begin position="107"/>
        <end position="128"/>
    </location>
</feature>
<feature type="transmembrane region" description="Helical" evidence="14">
    <location>
        <begin position="298"/>
        <end position="317"/>
    </location>
</feature>
<dbReference type="GO" id="GO:0005506">
    <property type="term" value="F:iron ion binding"/>
    <property type="evidence" value="ECO:0007669"/>
    <property type="project" value="InterPro"/>
</dbReference>
<keyword evidence="8" id="KW-0249">Electron transport</keyword>
<name>C0LMW6_9ACTN</name>
<keyword evidence="9 14" id="KW-1133">Transmembrane helix</keyword>
<dbReference type="SUPFAM" id="SSF57802">
    <property type="entry name" value="Rubredoxin-like"/>
    <property type="match status" value="1"/>
</dbReference>
<dbReference type="InterPro" id="IPR024935">
    <property type="entry name" value="Rubredoxin_dom"/>
</dbReference>
<dbReference type="Gene3D" id="2.20.28.10">
    <property type="match status" value="1"/>
</dbReference>
<evidence type="ECO:0000259" key="15">
    <source>
        <dbReference type="PROSITE" id="PS50903"/>
    </source>
</evidence>
<evidence type="ECO:0000313" key="16">
    <source>
        <dbReference type="EMBL" id="ACN62569.1"/>
    </source>
</evidence>
<sequence>MSRHGAGFCLMSGVTQWHMPQNVDSEVVAMSSTEYIRPTDGADQHEAPHAHHDHHGHAHADVEPYAWTDAKRYLWLLGVIPAMGLFLSMPFVAGFNALGWEIPATAAWYLLPFLVYVAIPLGDLAIGADGENPPDEVMDKLEADPFYRWCTYLYIPFQYGSLIAACYLWTADDLSWLGYDGGLGVAASIGVAWTVAITGGIGINTAHELGHKIAGSEKWLSKVALATTGYGHFFIEHNRGHHARVATPEDPASSRFGESFWAFLPRSVVGSLRSAWSLESERLGRLGKSPWTLRNDNLNAWLMTVVLFGALIAIFGWEVAPWLIVQAIFGFSLLEVVNYLEHYGLLRQKTSAGRYQRCRPEHSWNSDHLVTNIFLYHLQRHSDHHANPMRRYQMLRSFEQAPQLPSGYATMMVIAYIPPLWRKVMDKRVLDHYDGDITRANIQPSKREKILARYGAGSTAVAEKIIADTDIATDQTSPTGEYVCPNCGNHYSEAAGLPREGFPPGTPWSAIPDSWQCSDCGVRDKVDFLPVK</sequence>
<keyword evidence="7" id="KW-0479">Metal-binding</keyword>
<feature type="transmembrane region" description="Helical" evidence="14">
    <location>
        <begin position="73"/>
        <end position="95"/>
    </location>
</feature>
<keyword evidence="10" id="KW-0560">Oxidoreductase</keyword>
<keyword evidence="12" id="KW-0503">Monooxygenase</keyword>
<dbReference type="GO" id="GO:0006629">
    <property type="term" value="P:lipid metabolic process"/>
    <property type="evidence" value="ECO:0007669"/>
    <property type="project" value="InterPro"/>
</dbReference>
<dbReference type="InterPro" id="IPR033885">
    <property type="entry name" value="AlkB/XylM"/>
</dbReference>
<proteinExistence type="inferred from homology"/>
<keyword evidence="13 14" id="KW-0472">Membrane</keyword>
<comment type="subcellular location">
    <subcellularLocation>
        <location evidence="1">Cell inner membrane</location>
        <topology evidence="1">Multi-pass membrane protein</topology>
    </subcellularLocation>
</comment>
<evidence type="ECO:0000256" key="5">
    <source>
        <dbReference type="ARBA" id="ARBA00022519"/>
    </source>
</evidence>
<protein>
    <submittedName>
        <fullName evidence="16">Alkane hydroxylase/rubredoxin fusion protein</fullName>
    </submittedName>
</protein>
<evidence type="ECO:0000256" key="12">
    <source>
        <dbReference type="ARBA" id="ARBA00023033"/>
    </source>
</evidence>
<dbReference type="CDD" id="cd03512">
    <property type="entry name" value="Alkane-hydroxylase"/>
    <property type="match status" value="1"/>
</dbReference>
<keyword evidence="11" id="KW-0408">Iron</keyword>
<dbReference type="PROSITE" id="PS50903">
    <property type="entry name" value="RUBREDOXIN_LIKE"/>
    <property type="match status" value="1"/>
</dbReference>
<dbReference type="Pfam" id="PF00487">
    <property type="entry name" value="FA_desaturase"/>
    <property type="match status" value="1"/>
</dbReference>
<dbReference type="GO" id="GO:0005886">
    <property type="term" value="C:plasma membrane"/>
    <property type="evidence" value="ECO:0007669"/>
    <property type="project" value="UniProtKB-SubCell"/>
</dbReference>
<gene>
    <name evidence="16" type="primary">alkB/rub fusion</name>
</gene>
<dbReference type="PANTHER" id="PTHR38674">
    <property type="entry name" value="ALKANE 1-MONOOXYGENASE 1"/>
    <property type="match status" value="1"/>
</dbReference>
<evidence type="ECO:0000256" key="6">
    <source>
        <dbReference type="ARBA" id="ARBA00022692"/>
    </source>
</evidence>
<dbReference type="AlphaFoldDB" id="C0LMW6"/>
<reference evidence="16" key="1">
    <citation type="journal article" date="2011" name="FEMS Microbiol. Lett.">
        <title>Functional analysis of long-chain n-alkane degradation by Dietzia spp.</title>
        <authorList>
            <person name="Bihari Z."/>
            <person name="Szvetnik A."/>
            <person name="Szabo Z."/>
            <person name="Blastyak A."/>
            <person name="Zombori Z."/>
            <person name="Balazs M."/>
            <person name="Kiss I."/>
        </authorList>
    </citation>
    <scope>NUCLEOTIDE SEQUENCE</scope>
    <source>
        <strain evidence="16">E1</strain>
    </source>
</reference>
<evidence type="ECO:0000256" key="3">
    <source>
        <dbReference type="ARBA" id="ARBA00022448"/>
    </source>
</evidence>
<evidence type="ECO:0000256" key="7">
    <source>
        <dbReference type="ARBA" id="ARBA00022723"/>
    </source>
</evidence>
<dbReference type="EMBL" id="FJ744758">
    <property type="protein sequence ID" value="ACN62569.1"/>
    <property type="molecule type" value="Genomic_DNA"/>
</dbReference>
<evidence type="ECO:0000256" key="13">
    <source>
        <dbReference type="ARBA" id="ARBA00023136"/>
    </source>
</evidence>
<accession>C0LMW6</accession>
<dbReference type="CDD" id="cd00730">
    <property type="entry name" value="rubredoxin"/>
    <property type="match status" value="1"/>
</dbReference>
<evidence type="ECO:0000256" key="4">
    <source>
        <dbReference type="ARBA" id="ARBA00022475"/>
    </source>
</evidence>
<dbReference type="InterPro" id="IPR024934">
    <property type="entry name" value="Rubredoxin-like_dom"/>
</dbReference>
<evidence type="ECO:0000256" key="9">
    <source>
        <dbReference type="ARBA" id="ARBA00022989"/>
    </source>
</evidence>
<dbReference type="PANTHER" id="PTHR38674:SF1">
    <property type="entry name" value="ALKANE 1-MONOOXYGENASE 1"/>
    <property type="match status" value="1"/>
</dbReference>
<organism evidence="16">
    <name type="scientific">Dietzia sp. E1</name>
    <dbReference type="NCBI Taxonomy" id="328361"/>
    <lineage>
        <taxon>Bacteria</taxon>
        <taxon>Bacillati</taxon>
        <taxon>Actinomycetota</taxon>
        <taxon>Actinomycetes</taxon>
        <taxon>Mycobacteriales</taxon>
        <taxon>Dietziaceae</taxon>
        <taxon>Dietzia</taxon>
    </lineage>
</organism>
<evidence type="ECO:0000256" key="1">
    <source>
        <dbReference type="ARBA" id="ARBA00004429"/>
    </source>
</evidence>
<dbReference type="Pfam" id="PF00301">
    <property type="entry name" value="Rubredoxin"/>
    <property type="match status" value="1"/>
</dbReference>
<keyword evidence="5" id="KW-0997">Cell inner membrane</keyword>
<feature type="domain" description="Rubredoxin-like" evidence="15">
    <location>
        <begin position="479"/>
        <end position="531"/>
    </location>
</feature>
<feature type="transmembrane region" description="Helical" evidence="14">
    <location>
        <begin position="149"/>
        <end position="170"/>
    </location>
</feature>
<dbReference type="GO" id="GO:0004497">
    <property type="term" value="F:monooxygenase activity"/>
    <property type="evidence" value="ECO:0007669"/>
    <property type="project" value="UniProtKB-KW"/>
</dbReference>
<evidence type="ECO:0000256" key="2">
    <source>
        <dbReference type="ARBA" id="ARBA00010823"/>
    </source>
</evidence>
<keyword evidence="4" id="KW-1003">Cell membrane</keyword>
<evidence type="ECO:0000256" key="14">
    <source>
        <dbReference type="SAM" id="Phobius"/>
    </source>
</evidence>
<evidence type="ECO:0000256" key="11">
    <source>
        <dbReference type="ARBA" id="ARBA00023004"/>
    </source>
</evidence>